<evidence type="ECO:0000256" key="1">
    <source>
        <dbReference type="ARBA" id="ARBA00022701"/>
    </source>
</evidence>
<dbReference type="GO" id="GO:0005874">
    <property type="term" value="C:microtubule"/>
    <property type="evidence" value="ECO:0007669"/>
    <property type="project" value="UniProtKB-KW"/>
</dbReference>
<dbReference type="Gene3D" id="3.40.850.10">
    <property type="entry name" value="Kinesin motor domain"/>
    <property type="match status" value="1"/>
</dbReference>
<dbReference type="InterPro" id="IPR010994">
    <property type="entry name" value="RuvA_2-like"/>
</dbReference>
<feature type="region of interest" description="Disordered" evidence="8">
    <location>
        <begin position="481"/>
        <end position="509"/>
    </location>
</feature>
<dbReference type="FunFam" id="3.40.850.10:FF:000087">
    <property type="entry name" value="Kinesin-like protein"/>
    <property type="match status" value="1"/>
</dbReference>
<evidence type="ECO:0000256" key="7">
    <source>
        <dbReference type="RuleBase" id="RU000394"/>
    </source>
</evidence>
<dbReference type="GO" id="GO:0007052">
    <property type="term" value="P:mitotic spindle organization"/>
    <property type="evidence" value="ECO:0007669"/>
    <property type="project" value="TreeGrafter"/>
</dbReference>
<evidence type="ECO:0000256" key="2">
    <source>
        <dbReference type="ARBA" id="ARBA00022741"/>
    </source>
</evidence>
<evidence type="ECO:0000256" key="4">
    <source>
        <dbReference type="ARBA" id="ARBA00023175"/>
    </source>
</evidence>
<dbReference type="SUPFAM" id="SSF47781">
    <property type="entry name" value="RuvA domain 2-like"/>
    <property type="match status" value="1"/>
</dbReference>
<name>A0A6A1WI45_9ROSI</name>
<evidence type="ECO:0000313" key="10">
    <source>
        <dbReference type="EMBL" id="KAB1224106.1"/>
    </source>
</evidence>
<dbReference type="OrthoDB" id="3176171at2759"/>
<dbReference type="EMBL" id="RXIC02000020">
    <property type="protein sequence ID" value="KAB1224106.1"/>
    <property type="molecule type" value="Genomic_DNA"/>
</dbReference>
<reference evidence="10 11" key="1">
    <citation type="journal article" date="2019" name="Plant Biotechnol. J.">
        <title>The red bayberry genome and genetic basis of sex determination.</title>
        <authorList>
            <person name="Jia H.M."/>
            <person name="Jia H.J."/>
            <person name="Cai Q.L."/>
            <person name="Wang Y."/>
            <person name="Zhao H.B."/>
            <person name="Yang W.F."/>
            <person name="Wang G.Y."/>
            <person name="Li Y.H."/>
            <person name="Zhan D.L."/>
            <person name="Shen Y.T."/>
            <person name="Niu Q.F."/>
            <person name="Chang L."/>
            <person name="Qiu J."/>
            <person name="Zhao L."/>
            <person name="Xie H.B."/>
            <person name="Fu W.Y."/>
            <person name="Jin J."/>
            <person name="Li X.W."/>
            <person name="Jiao Y."/>
            <person name="Zhou C.C."/>
            <person name="Tu T."/>
            <person name="Chai C.Y."/>
            <person name="Gao J.L."/>
            <person name="Fan L.J."/>
            <person name="van de Weg E."/>
            <person name="Wang J.Y."/>
            <person name="Gao Z.S."/>
        </authorList>
    </citation>
    <scope>NUCLEOTIDE SEQUENCE [LARGE SCALE GENOMIC DNA]</scope>
    <source>
        <tissue evidence="10">Leaves</tissue>
    </source>
</reference>
<dbReference type="PANTHER" id="PTHR47969:SF9">
    <property type="entry name" value="KINESIN-LIKE PROTEIN"/>
    <property type="match status" value="1"/>
</dbReference>
<dbReference type="InterPro" id="IPR027640">
    <property type="entry name" value="Kinesin-like_fam"/>
</dbReference>
<keyword evidence="2 6" id="KW-0547">Nucleotide-binding</keyword>
<dbReference type="InterPro" id="IPR019821">
    <property type="entry name" value="Kinesin_motor_CS"/>
</dbReference>
<evidence type="ECO:0000256" key="6">
    <source>
        <dbReference type="PROSITE-ProRule" id="PRU00283"/>
    </source>
</evidence>
<dbReference type="InterPro" id="IPR036961">
    <property type="entry name" value="Kinesin_motor_dom_sf"/>
</dbReference>
<dbReference type="PRINTS" id="PR00380">
    <property type="entry name" value="KINESINHEAVY"/>
</dbReference>
<dbReference type="PROSITE" id="PS00411">
    <property type="entry name" value="KINESIN_MOTOR_1"/>
    <property type="match status" value="1"/>
</dbReference>
<dbReference type="PROSITE" id="PS50067">
    <property type="entry name" value="KINESIN_MOTOR_2"/>
    <property type="match status" value="1"/>
</dbReference>
<evidence type="ECO:0000313" key="11">
    <source>
        <dbReference type="Proteomes" id="UP000516437"/>
    </source>
</evidence>
<sequence length="752" mass="82485">MGPNSISKVRVIVRVRPFLPHEIFDKNGDRTPCVSVLDQDSESGQDVAVYLKDKDTSLFLFPYETFLIGLAIHNVTDAHHSSKSPNCKIFSPPTTTMGPNSISKVRVIVRVRPFLPHEIFDKNGDRTPCVSVLDQDSESGQDVAVYLKDKDTSRNECYRLDSFFGQEDNNLGLIFHEEVSPLIPGIFQGCNATVFAYGATGSGKTYTMQGTDEQQGLMPLAMSTILSLSQSTGSTAEISYYEVYMDRCCDLLGLKPKEIAVLDDKDGKIHLRGLSRVPVKSMSEFHEALSCGVERRKVAHTGLNDVSSRSHGVLVISVSTPCGDGSGTVVSGKLNLIDLAGNEDNRRTCNEGVRLQESAKINQSLFALSNVIYALNSNKARVPYRESKLTRILQDSLGGTSRALMVACLNPGEYQESVHTVSLAARSRHISNFVSSAHKLDNTPKDKLDMEAKLRAWLESKGKTKTAQRIGVLKSPCMGRNPSSLSSVKKPSIHHSSVKAKATNEGARGAKERFTPVPFGDLFNYEGGDDAFSETGKVADISQREEIEATADIVVSKSNMYLRDDEPLDKKKTMAAIYCASNWVGSSPVSVKKDAPQTSSRKVLSTIDTNINQEPLEGHSCTGKSCPVLFEPITPKSPYIEKSPNKLQITSTPVDKFSVWSSSLKNSLVQQYVGFLNTASKEELLELKGIGVKMAEYICELRESSPLQSLNDLEKIGLSSKQVHYLFSRAARGIFDRPEDSTPDCSEILPVK</sequence>
<dbReference type="GO" id="GO:0003777">
    <property type="term" value="F:microtubule motor activity"/>
    <property type="evidence" value="ECO:0007669"/>
    <property type="project" value="InterPro"/>
</dbReference>
<accession>A0A6A1WI45</accession>
<dbReference type="Proteomes" id="UP000516437">
    <property type="component" value="Chromosome 2"/>
</dbReference>
<dbReference type="Pfam" id="PF00225">
    <property type="entry name" value="Kinesin"/>
    <property type="match status" value="1"/>
</dbReference>
<comment type="caution">
    <text evidence="10">The sequence shown here is derived from an EMBL/GenBank/DDBJ whole genome shotgun (WGS) entry which is preliminary data.</text>
</comment>
<dbReference type="GO" id="GO:0008017">
    <property type="term" value="F:microtubule binding"/>
    <property type="evidence" value="ECO:0007669"/>
    <property type="project" value="InterPro"/>
</dbReference>
<dbReference type="Gene3D" id="1.10.150.280">
    <property type="entry name" value="AF1531-like domain"/>
    <property type="match status" value="1"/>
</dbReference>
<proteinExistence type="inferred from homology"/>
<dbReference type="AlphaFoldDB" id="A0A6A1WI45"/>
<evidence type="ECO:0000259" key="9">
    <source>
        <dbReference type="PROSITE" id="PS50067"/>
    </source>
</evidence>
<keyword evidence="3 6" id="KW-0067">ATP-binding</keyword>
<dbReference type="GO" id="GO:0007018">
    <property type="term" value="P:microtubule-based movement"/>
    <property type="evidence" value="ECO:0007669"/>
    <property type="project" value="InterPro"/>
</dbReference>
<keyword evidence="11" id="KW-1185">Reference proteome</keyword>
<keyword evidence="4 6" id="KW-0505">Motor protein</keyword>
<dbReference type="PANTHER" id="PTHR47969">
    <property type="entry name" value="CHROMOSOME-ASSOCIATED KINESIN KIF4A-RELATED"/>
    <property type="match status" value="1"/>
</dbReference>
<feature type="domain" description="Kinesin motor" evidence="9">
    <location>
        <begin position="104"/>
        <end position="430"/>
    </location>
</feature>
<comment type="similarity">
    <text evidence="5">Belongs to the TRAFAC class myosin-kinesin ATPase superfamily. Kinesin family. KIN-10 subfamily.</text>
</comment>
<dbReference type="SUPFAM" id="SSF52540">
    <property type="entry name" value="P-loop containing nucleoside triphosphate hydrolases"/>
    <property type="match status" value="1"/>
</dbReference>
<gene>
    <name evidence="10" type="ORF">CJ030_MR2G023216</name>
</gene>
<dbReference type="FunFam" id="1.10.150.280:FF:000003">
    <property type="entry name" value="Kinesin-like protein KIN-10C"/>
    <property type="match status" value="1"/>
</dbReference>
<dbReference type="GO" id="GO:0005875">
    <property type="term" value="C:microtubule associated complex"/>
    <property type="evidence" value="ECO:0007669"/>
    <property type="project" value="TreeGrafter"/>
</dbReference>
<evidence type="ECO:0000256" key="3">
    <source>
        <dbReference type="ARBA" id="ARBA00022840"/>
    </source>
</evidence>
<feature type="binding site" evidence="6">
    <location>
        <begin position="198"/>
        <end position="205"/>
    </location>
    <ligand>
        <name>ATP</name>
        <dbReference type="ChEBI" id="CHEBI:30616"/>
    </ligand>
</feature>
<keyword evidence="1 7" id="KW-0493">Microtubule</keyword>
<evidence type="ECO:0000256" key="5">
    <source>
        <dbReference type="ARBA" id="ARBA00061615"/>
    </source>
</evidence>
<dbReference type="InterPro" id="IPR001752">
    <property type="entry name" value="Kinesin_motor_dom"/>
</dbReference>
<evidence type="ECO:0000256" key="8">
    <source>
        <dbReference type="SAM" id="MobiDB-lite"/>
    </source>
</evidence>
<dbReference type="GO" id="GO:0051231">
    <property type="term" value="P:spindle elongation"/>
    <property type="evidence" value="ECO:0007669"/>
    <property type="project" value="TreeGrafter"/>
</dbReference>
<organism evidence="10 11">
    <name type="scientific">Morella rubra</name>
    <name type="common">Chinese bayberry</name>
    <dbReference type="NCBI Taxonomy" id="262757"/>
    <lineage>
        <taxon>Eukaryota</taxon>
        <taxon>Viridiplantae</taxon>
        <taxon>Streptophyta</taxon>
        <taxon>Embryophyta</taxon>
        <taxon>Tracheophyta</taxon>
        <taxon>Spermatophyta</taxon>
        <taxon>Magnoliopsida</taxon>
        <taxon>eudicotyledons</taxon>
        <taxon>Gunneridae</taxon>
        <taxon>Pentapetalae</taxon>
        <taxon>rosids</taxon>
        <taxon>fabids</taxon>
        <taxon>Fagales</taxon>
        <taxon>Myricaceae</taxon>
        <taxon>Morella</taxon>
    </lineage>
</organism>
<dbReference type="SMART" id="SM00129">
    <property type="entry name" value="KISc"/>
    <property type="match status" value="1"/>
</dbReference>
<dbReference type="GO" id="GO:0005524">
    <property type="term" value="F:ATP binding"/>
    <property type="evidence" value="ECO:0007669"/>
    <property type="project" value="UniProtKB-UniRule"/>
</dbReference>
<dbReference type="InterPro" id="IPR027417">
    <property type="entry name" value="P-loop_NTPase"/>
</dbReference>
<protein>
    <recommendedName>
        <fullName evidence="7">Kinesin-like protein</fullName>
    </recommendedName>
</protein>